<evidence type="ECO:0008006" key="3">
    <source>
        <dbReference type="Google" id="ProtNLM"/>
    </source>
</evidence>
<organism evidence="1 2">
    <name type="scientific">Monoraphidium neglectum</name>
    <dbReference type="NCBI Taxonomy" id="145388"/>
    <lineage>
        <taxon>Eukaryota</taxon>
        <taxon>Viridiplantae</taxon>
        <taxon>Chlorophyta</taxon>
        <taxon>core chlorophytes</taxon>
        <taxon>Chlorophyceae</taxon>
        <taxon>CS clade</taxon>
        <taxon>Sphaeropleales</taxon>
        <taxon>Selenastraceae</taxon>
        <taxon>Monoraphidium</taxon>
    </lineage>
</organism>
<accession>A0A0D2NR04</accession>
<proteinExistence type="predicted"/>
<name>A0A0D2NR04_9CHLO</name>
<sequence length="279" mass="29481">MLKRVTVPYTVTPAPIPDLSFDKIVWAKNGRYEGVYWSATTAAQTFGVKMSVSNQGTLPGKLGAIKFWSVPFGSPFVPSCNATADVSTALKSDTIAPLGKSKTFTVKGIPAPATPGKKTLVGFVDGDCATAEADEDVDNKITFTYKVLPQPLPGFLVTSSKAKRTAAGTAEFRITIKNVGLAAGALGVVSVFRSGFEFREVLNCSTYNTTGWGSSAAVTTPIEVGKSAVVVVPNVPLPYPVTVTKTALVLVDGACQVPEIFDVFEDPNTVHSFTSKYRA</sequence>
<dbReference type="GeneID" id="25729329"/>
<dbReference type="AlphaFoldDB" id="A0A0D2NR04"/>
<evidence type="ECO:0000313" key="2">
    <source>
        <dbReference type="Proteomes" id="UP000054498"/>
    </source>
</evidence>
<dbReference type="EMBL" id="KK100334">
    <property type="protein sequence ID" value="KIZ06756.1"/>
    <property type="molecule type" value="Genomic_DNA"/>
</dbReference>
<dbReference type="InterPro" id="IPR013783">
    <property type="entry name" value="Ig-like_fold"/>
</dbReference>
<dbReference type="Proteomes" id="UP000054498">
    <property type="component" value="Unassembled WGS sequence"/>
</dbReference>
<keyword evidence="2" id="KW-1185">Reference proteome</keyword>
<gene>
    <name evidence="1" type="ORF">MNEG_1201</name>
</gene>
<reference evidence="1 2" key="1">
    <citation type="journal article" date="2013" name="BMC Genomics">
        <title>Reconstruction of the lipid metabolism for the microalga Monoraphidium neglectum from its genome sequence reveals characteristics suitable for biofuel production.</title>
        <authorList>
            <person name="Bogen C."/>
            <person name="Al-Dilaimi A."/>
            <person name="Albersmeier A."/>
            <person name="Wichmann J."/>
            <person name="Grundmann M."/>
            <person name="Rupp O."/>
            <person name="Lauersen K.J."/>
            <person name="Blifernez-Klassen O."/>
            <person name="Kalinowski J."/>
            <person name="Goesmann A."/>
            <person name="Mussgnug J.H."/>
            <person name="Kruse O."/>
        </authorList>
    </citation>
    <scope>NUCLEOTIDE SEQUENCE [LARGE SCALE GENOMIC DNA]</scope>
    <source>
        <strain evidence="1 2">SAG 48.87</strain>
    </source>
</reference>
<protein>
    <recommendedName>
        <fullName evidence="3">CARDB domain-containing protein</fullName>
    </recommendedName>
</protein>
<dbReference type="Gene3D" id="2.60.40.10">
    <property type="entry name" value="Immunoglobulins"/>
    <property type="match status" value="1"/>
</dbReference>
<dbReference type="RefSeq" id="XP_013905775.1">
    <property type="nucleotide sequence ID" value="XM_014050321.1"/>
</dbReference>
<dbReference type="KEGG" id="mng:MNEG_1201"/>
<evidence type="ECO:0000313" key="1">
    <source>
        <dbReference type="EMBL" id="KIZ06756.1"/>
    </source>
</evidence>